<dbReference type="PANTHER" id="PTHR24104:SF25">
    <property type="entry name" value="PROTEIN LIN-41"/>
    <property type="match status" value="1"/>
</dbReference>
<name>A0A3B0C359_9BACL</name>
<accession>A0A3B0C359</accession>
<dbReference type="Gene3D" id="2.120.10.30">
    <property type="entry name" value="TolB, C-terminal domain"/>
    <property type="match status" value="2"/>
</dbReference>
<dbReference type="PANTHER" id="PTHR24104">
    <property type="entry name" value="E3 UBIQUITIN-PROTEIN LIGASE NHLRC1-RELATED"/>
    <property type="match status" value="1"/>
</dbReference>
<dbReference type="InterPro" id="IPR001258">
    <property type="entry name" value="NHL_repeat"/>
</dbReference>
<reference evidence="3 4" key="1">
    <citation type="journal article" date="2007" name="Int. J. Syst. Evol. Microbiol.">
        <title>Paenibacillus ginsengarvi sp. nov., isolated from soil from ginseng cultivation.</title>
        <authorList>
            <person name="Yoon M.H."/>
            <person name="Ten L.N."/>
            <person name="Im W.T."/>
        </authorList>
    </citation>
    <scope>NUCLEOTIDE SEQUENCE [LARGE SCALE GENOMIC DNA]</scope>
    <source>
        <strain evidence="3 4">KCTC 13059</strain>
    </source>
</reference>
<dbReference type="InterPro" id="IPR050952">
    <property type="entry name" value="TRIM-NHL_E3_ligases"/>
</dbReference>
<feature type="repeat" description="NHL" evidence="2">
    <location>
        <begin position="124"/>
        <end position="154"/>
    </location>
</feature>
<comment type="caution">
    <text evidence="3">The sequence shown here is derived from an EMBL/GenBank/DDBJ whole genome shotgun (WGS) entry which is preliminary data.</text>
</comment>
<dbReference type="SUPFAM" id="SSF101898">
    <property type="entry name" value="NHL repeat"/>
    <property type="match status" value="1"/>
</dbReference>
<protein>
    <recommendedName>
        <fullName evidence="5">6-bladed beta-propeller</fullName>
    </recommendedName>
</protein>
<organism evidence="3 4">
    <name type="scientific">Paenibacillus ginsengarvi</name>
    <dbReference type="NCBI Taxonomy" id="400777"/>
    <lineage>
        <taxon>Bacteria</taxon>
        <taxon>Bacillati</taxon>
        <taxon>Bacillota</taxon>
        <taxon>Bacilli</taxon>
        <taxon>Bacillales</taxon>
        <taxon>Paenibacillaceae</taxon>
        <taxon>Paenibacillus</taxon>
    </lineage>
</organism>
<evidence type="ECO:0000256" key="1">
    <source>
        <dbReference type="ARBA" id="ARBA00022737"/>
    </source>
</evidence>
<dbReference type="RefSeq" id="WP_120749653.1">
    <property type="nucleotide sequence ID" value="NZ_RBAH01000019.1"/>
</dbReference>
<dbReference type="Pfam" id="PF01436">
    <property type="entry name" value="NHL"/>
    <property type="match status" value="2"/>
</dbReference>
<proteinExistence type="predicted"/>
<keyword evidence="4" id="KW-1185">Reference proteome</keyword>
<gene>
    <name evidence="3" type="ORF">D7M11_23200</name>
</gene>
<evidence type="ECO:0008006" key="5">
    <source>
        <dbReference type="Google" id="ProtNLM"/>
    </source>
</evidence>
<evidence type="ECO:0000313" key="3">
    <source>
        <dbReference type="EMBL" id="RKN78217.1"/>
    </source>
</evidence>
<sequence length="308" mass="34526">MRTGTSAMLYEAVEGWGTLPEGINFGYTHGIVVDGNDNIYVLHSLQPNVVVFDRDGKYLSSWKLEGIIGTGAHAFYLHREADAEYVYLSDSNNGNVVKTTLQGEVVLRLTRPDLPDVYGEGKPYKPTDVAVAPNGDIYVADGYGQHWVHRYSAEGQWLSSFGGTGSEPGKLNSPHGISVKTSGAEPELYVADRGNYRIQVFTLDGTHKRFVDHDMDRPCSFYFHEDKMYFPDLNSRVTIFDEHDRLLAHLGEDQQAYKQKGWPNLPKEYYRPGKLSSPHGVCVDSQGSVYVAEWISDGRLTKLRRVQA</sequence>
<evidence type="ECO:0000313" key="4">
    <source>
        <dbReference type="Proteomes" id="UP000282311"/>
    </source>
</evidence>
<dbReference type="PROSITE" id="PS51125">
    <property type="entry name" value="NHL"/>
    <property type="match status" value="2"/>
</dbReference>
<dbReference type="OrthoDB" id="9799230at2"/>
<dbReference type="Proteomes" id="UP000282311">
    <property type="component" value="Unassembled WGS sequence"/>
</dbReference>
<feature type="repeat" description="NHL" evidence="2">
    <location>
        <begin position="158"/>
        <end position="204"/>
    </location>
</feature>
<dbReference type="GO" id="GO:0008270">
    <property type="term" value="F:zinc ion binding"/>
    <property type="evidence" value="ECO:0007669"/>
    <property type="project" value="UniProtKB-KW"/>
</dbReference>
<dbReference type="AlphaFoldDB" id="A0A3B0C359"/>
<dbReference type="EMBL" id="RBAH01000019">
    <property type="protein sequence ID" value="RKN78217.1"/>
    <property type="molecule type" value="Genomic_DNA"/>
</dbReference>
<keyword evidence="1" id="KW-0677">Repeat</keyword>
<dbReference type="InterPro" id="IPR011042">
    <property type="entry name" value="6-blade_b-propeller_TolB-like"/>
</dbReference>
<evidence type="ECO:0000256" key="2">
    <source>
        <dbReference type="PROSITE-ProRule" id="PRU00504"/>
    </source>
</evidence>